<dbReference type="EMBL" id="LATX01002149">
    <property type="protein sequence ID" value="KTB33688.1"/>
    <property type="molecule type" value="Genomic_DNA"/>
</dbReference>
<evidence type="ECO:0000256" key="5">
    <source>
        <dbReference type="SAM" id="MobiDB-lite"/>
    </source>
</evidence>
<proteinExistence type="predicted"/>
<comment type="subcellular location">
    <subcellularLocation>
        <location evidence="1">Membrane</location>
        <topology evidence="1">Single-pass membrane protein</topology>
    </subcellularLocation>
</comment>
<feature type="region of interest" description="Disordered" evidence="5">
    <location>
        <begin position="68"/>
        <end position="90"/>
    </location>
</feature>
<dbReference type="AlphaFoldDB" id="A0A0W0FBK4"/>
<evidence type="ECO:0000256" key="1">
    <source>
        <dbReference type="ARBA" id="ARBA00004167"/>
    </source>
</evidence>
<organism evidence="7 8">
    <name type="scientific">Moniliophthora roreri</name>
    <name type="common">Frosty pod rot fungus</name>
    <name type="synonym">Monilia roreri</name>
    <dbReference type="NCBI Taxonomy" id="221103"/>
    <lineage>
        <taxon>Eukaryota</taxon>
        <taxon>Fungi</taxon>
        <taxon>Dikarya</taxon>
        <taxon>Basidiomycota</taxon>
        <taxon>Agaricomycotina</taxon>
        <taxon>Agaricomycetes</taxon>
        <taxon>Agaricomycetidae</taxon>
        <taxon>Agaricales</taxon>
        <taxon>Marasmiineae</taxon>
        <taxon>Marasmiaceae</taxon>
        <taxon>Moniliophthora</taxon>
    </lineage>
</organism>
<evidence type="ECO:0000256" key="4">
    <source>
        <dbReference type="ARBA" id="ARBA00023136"/>
    </source>
</evidence>
<evidence type="ECO:0000256" key="3">
    <source>
        <dbReference type="ARBA" id="ARBA00022989"/>
    </source>
</evidence>
<name>A0A0W0FBK4_MONRR</name>
<feature type="transmembrane region" description="Helical" evidence="6">
    <location>
        <begin position="13"/>
        <end position="32"/>
    </location>
</feature>
<accession>A0A0W0FBK4</accession>
<gene>
    <name evidence="7" type="ORF">WG66_13755</name>
</gene>
<dbReference type="Proteomes" id="UP000054988">
    <property type="component" value="Unassembled WGS sequence"/>
</dbReference>
<comment type="caution">
    <text evidence="7">The sequence shown here is derived from an EMBL/GenBank/DDBJ whole genome shotgun (WGS) entry which is preliminary data.</text>
</comment>
<sequence length="90" mass="9800">MARLSILDILHRGVVYSLAGVTLWAVVSSVAVHRHTIQAGKGSLCSRIVGVVYLAFVQYMERKEAEERQQQEEAARTSGNVSEAVKLGSS</sequence>
<protein>
    <submittedName>
        <fullName evidence="7">Uncharacterized protein</fullName>
    </submittedName>
</protein>
<evidence type="ECO:0000313" key="7">
    <source>
        <dbReference type="EMBL" id="KTB33688.1"/>
    </source>
</evidence>
<keyword evidence="4 6" id="KW-0472">Membrane</keyword>
<evidence type="ECO:0000256" key="6">
    <source>
        <dbReference type="SAM" id="Phobius"/>
    </source>
</evidence>
<dbReference type="Pfam" id="PF14880">
    <property type="entry name" value="COX14"/>
    <property type="match status" value="1"/>
</dbReference>
<reference evidence="7 8" key="1">
    <citation type="submission" date="2015-12" db="EMBL/GenBank/DDBJ databases">
        <title>Draft genome sequence of Moniliophthora roreri, the causal agent of frosty pod rot of cacao.</title>
        <authorList>
            <person name="Aime M.C."/>
            <person name="Diaz-Valderrama J.R."/>
            <person name="Kijpornyongpan T."/>
            <person name="Phillips-Mora W."/>
        </authorList>
    </citation>
    <scope>NUCLEOTIDE SEQUENCE [LARGE SCALE GENOMIC DNA]</scope>
    <source>
        <strain evidence="7 8">MCA 2952</strain>
    </source>
</reference>
<evidence type="ECO:0000256" key="2">
    <source>
        <dbReference type="ARBA" id="ARBA00022692"/>
    </source>
</evidence>
<keyword evidence="3 6" id="KW-1133">Transmembrane helix</keyword>
<keyword evidence="2 6" id="KW-0812">Transmembrane</keyword>
<evidence type="ECO:0000313" key="8">
    <source>
        <dbReference type="Proteomes" id="UP000054988"/>
    </source>
</evidence>
<dbReference type="GO" id="GO:0016020">
    <property type="term" value="C:membrane"/>
    <property type="evidence" value="ECO:0007669"/>
    <property type="project" value="UniProtKB-SubCell"/>
</dbReference>
<dbReference type="InterPro" id="IPR029208">
    <property type="entry name" value="COX14"/>
</dbReference>